<accession>A0A9W4SYT3</accession>
<comment type="caution">
    <text evidence="1">The sequence shown here is derived from an EMBL/GenBank/DDBJ whole genome shotgun (WGS) entry which is preliminary data.</text>
</comment>
<sequence length="116" mass="12993">LDKVLCTKAEKAFKAAGEIITNVIILVTPITVNATFTDFCKALNECNNMILGTASVARTILLLDNDKVVRQYPQVLAKQFLLDLTPKWKSFDIQAFFNAQVDLFFKGDSVIKKRLP</sequence>
<reference evidence="1" key="1">
    <citation type="submission" date="2022-08" db="EMBL/GenBank/DDBJ databases">
        <authorList>
            <person name="Kallberg Y."/>
            <person name="Tangrot J."/>
            <person name="Rosling A."/>
        </authorList>
    </citation>
    <scope>NUCLEOTIDE SEQUENCE</scope>
    <source>
        <strain evidence="1">Wild A</strain>
    </source>
</reference>
<feature type="non-terminal residue" evidence="1">
    <location>
        <position position="1"/>
    </location>
</feature>
<name>A0A9W4SYT3_9GLOM</name>
<dbReference type="Proteomes" id="UP001153678">
    <property type="component" value="Unassembled WGS sequence"/>
</dbReference>
<dbReference type="AlphaFoldDB" id="A0A9W4SYT3"/>
<evidence type="ECO:0000313" key="2">
    <source>
        <dbReference type="Proteomes" id="UP001153678"/>
    </source>
</evidence>
<organism evidence="1 2">
    <name type="scientific">Funneliformis geosporum</name>
    <dbReference type="NCBI Taxonomy" id="1117311"/>
    <lineage>
        <taxon>Eukaryota</taxon>
        <taxon>Fungi</taxon>
        <taxon>Fungi incertae sedis</taxon>
        <taxon>Mucoromycota</taxon>
        <taxon>Glomeromycotina</taxon>
        <taxon>Glomeromycetes</taxon>
        <taxon>Glomerales</taxon>
        <taxon>Glomeraceae</taxon>
        <taxon>Funneliformis</taxon>
    </lineage>
</organism>
<keyword evidence="2" id="KW-1185">Reference proteome</keyword>
<dbReference type="EMBL" id="CAMKVN010004077">
    <property type="protein sequence ID" value="CAI2186307.1"/>
    <property type="molecule type" value="Genomic_DNA"/>
</dbReference>
<dbReference type="OrthoDB" id="73465at2759"/>
<gene>
    <name evidence="1" type="ORF">FWILDA_LOCUS12509</name>
</gene>
<proteinExistence type="predicted"/>
<evidence type="ECO:0000313" key="1">
    <source>
        <dbReference type="EMBL" id="CAI2186307.1"/>
    </source>
</evidence>
<protein>
    <submittedName>
        <fullName evidence="1">6339_t:CDS:1</fullName>
    </submittedName>
</protein>